<comment type="caution">
    <text evidence="1">The sequence shown here is derived from an EMBL/GenBank/DDBJ whole genome shotgun (WGS) entry which is preliminary data.</text>
</comment>
<reference evidence="1 2" key="1">
    <citation type="submission" date="2015-01" db="EMBL/GenBank/DDBJ databases">
        <title>Evolution of Trichinella species and genotypes.</title>
        <authorList>
            <person name="Korhonen P.K."/>
            <person name="Edoardo P."/>
            <person name="Giuseppe L.R."/>
            <person name="Gasser R.B."/>
        </authorList>
    </citation>
    <scope>NUCLEOTIDE SEQUENCE [LARGE SCALE GENOMIC DNA]</scope>
    <source>
        <strain evidence="1">ISS1980</strain>
    </source>
</reference>
<gene>
    <name evidence="1" type="ORF">T10_9478</name>
</gene>
<name>A0A0V1M9N4_9BILA</name>
<dbReference type="OrthoDB" id="10452455at2759"/>
<evidence type="ECO:0000313" key="2">
    <source>
        <dbReference type="Proteomes" id="UP000054843"/>
    </source>
</evidence>
<protein>
    <submittedName>
        <fullName evidence="1">Uncharacterized protein</fullName>
    </submittedName>
</protein>
<proteinExistence type="predicted"/>
<evidence type="ECO:0000313" key="1">
    <source>
        <dbReference type="EMBL" id="KRZ68439.1"/>
    </source>
</evidence>
<accession>A0A0V1M9N4</accession>
<keyword evidence="2" id="KW-1185">Reference proteome</keyword>
<dbReference type="AlphaFoldDB" id="A0A0V1M9N4"/>
<dbReference type="EMBL" id="JYDO01000165">
    <property type="protein sequence ID" value="KRZ68439.1"/>
    <property type="molecule type" value="Genomic_DNA"/>
</dbReference>
<organism evidence="1 2">
    <name type="scientific">Trichinella papuae</name>
    <dbReference type="NCBI Taxonomy" id="268474"/>
    <lineage>
        <taxon>Eukaryota</taxon>
        <taxon>Metazoa</taxon>
        <taxon>Ecdysozoa</taxon>
        <taxon>Nematoda</taxon>
        <taxon>Enoplea</taxon>
        <taxon>Dorylaimia</taxon>
        <taxon>Trichinellida</taxon>
        <taxon>Trichinellidae</taxon>
        <taxon>Trichinella</taxon>
    </lineage>
</organism>
<sequence length="112" mass="12441">MPVAMHSDGSFRHANVIAKIASNSMQIFALSQFPGYLPPANTISYMCVNHTKGIPVICRQEFRITFATPILPLNAVATVNSDKMSSQRLVCKLAVRSHGRIRRKADGVMNYY</sequence>
<dbReference type="Proteomes" id="UP000054843">
    <property type="component" value="Unassembled WGS sequence"/>
</dbReference>